<sequence>MPKTGQSGGGRGAETLGQNERKDDAADDDDTDADAPDFLAKLGLDPQEVLAQCPELKKAVGMVAKLVPLPNLQAKLQFLQQELSPQLGLQAAALGSGNAWGGRCLWLQIEGGDYGGRGPKSGLVKKSPADLEDLQSSLVWLEEFLWNQDWAAGFGRAALAEVIVIITFAGLEFEVLLAISSYGNRRFEGGHSHSPWPPACTSMLAPRAVDLVRYGAMSRQTMDGMTAQSQEDGLEGTIAAGLAQAWLENHGLDDEAVRRIAADARA</sequence>
<reference evidence="2 3" key="1">
    <citation type="submission" date="2016-02" db="EMBL/GenBank/DDBJ databases">
        <title>Genome analysis of coral dinoflagellate symbionts highlights evolutionary adaptations to a symbiotic lifestyle.</title>
        <authorList>
            <person name="Aranda M."/>
            <person name="Li Y."/>
            <person name="Liew Y.J."/>
            <person name="Baumgarten S."/>
            <person name="Simakov O."/>
            <person name="Wilson M."/>
            <person name="Piel J."/>
            <person name="Ashoor H."/>
            <person name="Bougouffa S."/>
            <person name="Bajic V.B."/>
            <person name="Ryu T."/>
            <person name="Ravasi T."/>
            <person name="Bayer T."/>
            <person name="Micklem G."/>
            <person name="Kim H."/>
            <person name="Bhak J."/>
            <person name="Lajeunesse T.C."/>
            <person name="Voolstra C.R."/>
        </authorList>
    </citation>
    <scope>NUCLEOTIDE SEQUENCE [LARGE SCALE GENOMIC DNA]</scope>
    <source>
        <strain evidence="2 3">CCMP2467</strain>
    </source>
</reference>
<dbReference type="EMBL" id="LSRX01000074">
    <property type="protein sequence ID" value="OLQ10652.1"/>
    <property type="molecule type" value="Genomic_DNA"/>
</dbReference>
<evidence type="ECO:0000256" key="1">
    <source>
        <dbReference type="SAM" id="MobiDB-lite"/>
    </source>
</evidence>
<feature type="compositionally biased region" description="Acidic residues" evidence="1">
    <location>
        <begin position="25"/>
        <end position="35"/>
    </location>
</feature>
<name>A0A1Q9ETA1_SYMMI</name>
<protein>
    <submittedName>
        <fullName evidence="2">Uncharacterized protein</fullName>
    </submittedName>
</protein>
<proteinExistence type="predicted"/>
<organism evidence="2 3">
    <name type="scientific">Symbiodinium microadriaticum</name>
    <name type="common">Dinoflagellate</name>
    <name type="synonym">Zooxanthella microadriatica</name>
    <dbReference type="NCBI Taxonomy" id="2951"/>
    <lineage>
        <taxon>Eukaryota</taxon>
        <taxon>Sar</taxon>
        <taxon>Alveolata</taxon>
        <taxon>Dinophyceae</taxon>
        <taxon>Suessiales</taxon>
        <taxon>Symbiodiniaceae</taxon>
        <taxon>Symbiodinium</taxon>
    </lineage>
</organism>
<dbReference type="Proteomes" id="UP000186817">
    <property type="component" value="Unassembled WGS sequence"/>
</dbReference>
<feature type="region of interest" description="Disordered" evidence="1">
    <location>
        <begin position="1"/>
        <end position="37"/>
    </location>
</feature>
<gene>
    <name evidence="2" type="ORF">AK812_SmicGene5618</name>
</gene>
<dbReference type="AlphaFoldDB" id="A0A1Q9ETA1"/>
<keyword evidence="3" id="KW-1185">Reference proteome</keyword>
<accession>A0A1Q9ETA1</accession>
<feature type="compositionally biased region" description="Gly residues" evidence="1">
    <location>
        <begin position="1"/>
        <end position="12"/>
    </location>
</feature>
<evidence type="ECO:0000313" key="3">
    <source>
        <dbReference type="Proteomes" id="UP000186817"/>
    </source>
</evidence>
<comment type="caution">
    <text evidence="2">The sequence shown here is derived from an EMBL/GenBank/DDBJ whole genome shotgun (WGS) entry which is preliminary data.</text>
</comment>
<dbReference type="OrthoDB" id="187617at2759"/>
<evidence type="ECO:0000313" key="2">
    <source>
        <dbReference type="EMBL" id="OLQ10652.1"/>
    </source>
</evidence>